<dbReference type="EMBL" id="JAODBU010000003">
    <property type="protein sequence ID" value="MCT7398140.1"/>
    <property type="molecule type" value="Genomic_DNA"/>
</dbReference>
<dbReference type="Pfam" id="PF01522">
    <property type="entry name" value="Polysacc_deac_1"/>
    <property type="match status" value="1"/>
</dbReference>
<protein>
    <submittedName>
        <fullName evidence="3">Polysaccharide deacetylase family protein</fullName>
    </submittedName>
</protein>
<name>A0ABT2LXX9_9FIRM</name>
<keyword evidence="1" id="KW-1133">Transmembrane helix</keyword>
<dbReference type="PANTHER" id="PTHR10587:SF78">
    <property type="entry name" value="PEPTIDOGLYCAN-N-ACETYLMURAMIC ACID DEACETYLASE PDAA"/>
    <property type="match status" value="1"/>
</dbReference>
<dbReference type="Proteomes" id="UP001431199">
    <property type="component" value="Unassembled WGS sequence"/>
</dbReference>
<evidence type="ECO:0000313" key="3">
    <source>
        <dbReference type="EMBL" id="MCT7398140.1"/>
    </source>
</evidence>
<proteinExistence type="predicted"/>
<dbReference type="InterPro" id="IPR050248">
    <property type="entry name" value="Polysacc_deacetylase_ArnD"/>
</dbReference>
<keyword evidence="1" id="KW-0472">Membrane</keyword>
<sequence>MKKFIKCVAVAIIFTEAFFVGVGIGVVKDRIISKKSVTVANAGDWGLGFGAEGTKPTGTESADTLKEYDAYYMAQSDEKILYLTFDCGYENGNTPAILKALKKHKVPATFFVVGHFINENEDLIKQMVKEGHNVGNHTFNHPNVIGMSEEQFGKELSMVSDKFKEITGKEMTKFYRAPQGKLSFDNLKMAQKLGYKTFFWSLAYVDWNTDAQPTKEEAFSKLLTRVHPGAIVLLHNTSSTNGEILDELLEKWEDMGYKFGKLQDIK</sequence>
<comment type="caution">
    <text evidence="3">The sequence shown here is derived from an EMBL/GenBank/DDBJ whole genome shotgun (WGS) entry which is preliminary data.</text>
</comment>
<evidence type="ECO:0000259" key="2">
    <source>
        <dbReference type="PROSITE" id="PS51677"/>
    </source>
</evidence>
<evidence type="ECO:0000313" key="4">
    <source>
        <dbReference type="Proteomes" id="UP001431199"/>
    </source>
</evidence>
<dbReference type="PANTHER" id="PTHR10587">
    <property type="entry name" value="GLYCOSYL TRANSFERASE-RELATED"/>
    <property type="match status" value="1"/>
</dbReference>
<dbReference type="InterPro" id="IPR011330">
    <property type="entry name" value="Glyco_hydro/deAcase_b/a-brl"/>
</dbReference>
<feature type="transmembrane region" description="Helical" evidence="1">
    <location>
        <begin position="7"/>
        <end position="27"/>
    </location>
</feature>
<keyword evidence="4" id="KW-1185">Reference proteome</keyword>
<accession>A0ABT2LXX9</accession>
<dbReference type="InterPro" id="IPR002509">
    <property type="entry name" value="NODB_dom"/>
</dbReference>
<evidence type="ECO:0000256" key="1">
    <source>
        <dbReference type="SAM" id="Phobius"/>
    </source>
</evidence>
<dbReference type="SUPFAM" id="SSF88713">
    <property type="entry name" value="Glycoside hydrolase/deacetylase"/>
    <property type="match status" value="1"/>
</dbReference>
<dbReference type="Gene3D" id="3.20.20.370">
    <property type="entry name" value="Glycoside hydrolase/deacetylase"/>
    <property type="match status" value="1"/>
</dbReference>
<feature type="domain" description="NodB homology" evidence="2">
    <location>
        <begin position="79"/>
        <end position="260"/>
    </location>
</feature>
<keyword evidence="1" id="KW-0812">Transmembrane</keyword>
<gene>
    <name evidence="3" type="ORF">N5B56_03435</name>
</gene>
<reference evidence="3" key="1">
    <citation type="submission" date="2022-09" db="EMBL/GenBank/DDBJ databases">
        <title>Eubacterium sp. LFL-14 isolated from human feces.</title>
        <authorList>
            <person name="Liu F."/>
        </authorList>
    </citation>
    <scope>NUCLEOTIDE SEQUENCE</scope>
    <source>
        <strain evidence="3">LFL-14</strain>
    </source>
</reference>
<dbReference type="PROSITE" id="PS51677">
    <property type="entry name" value="NODB"/>
    <property type="match status" value="1"/>
</dbReference>
<organism evidence="3 4">
    <name type="scientific">Eubacterium album</name>
    <dbReference type="NCBI Taxonomy" id="2978477"/>
    <lineage>
        <taxon>Bacteria</taxon>
        <taxon>Bacillati</taxon>
        <taxon>Bacillota</taxon>
        <taxon>Clostridia</taxon>
        <taxon>Eubacteriales</taxon>
        <taxon>Eubacteriaceae</taxon>
        <taxon>Eubacterium</taxon>
    </lineage>
</organism>